<comment type="caution">
    <text evidence="2">The sequence shown here is derived from an EMBL/GenBank/DDBJ whole genome shotgun (WGS) entry which is preliminary data.</text>
</comment>
<evidence type="ECO:0000313" key="3">
    <source>
        <dbReference type="Proteomes" id="UP001279734"/>
    </source>
</evidence>
<dbReference type="InterPro" id="IPR012862">
    <property type="entry name" value="DUF1635"/>
</dbReference>
<dbReference type="PANTHER" id="PTHR33431">
    <property type="entry name" value="ENABLED-LIKE PROTEIN (DUF1635)"/>
    <property type="match status" value="1"/>
</dbReference>
<dbReference type="AlphaFoldDB" id="A0AAD3SFA1"/>
<keyword evidence="1" id="KW-0175">Coiled coil</keyword>
<keyword evidence="3" id="KW-1185">Reference proteome</keyword>
<gene>
    <name evidence="2" type="ORF">Nepgr_011973</name>
</gene>
<organism evidence="2 3">
    <name type="scientific">Nepenthes gracilis</name>
    <name type="common">Slender pitcher plant</name>
    <dbReference type="NCBI Taxonomy" id="150966"/>
    <lineage>
        <taxon>Eukaryota</taxon>
        <taxon>Viridiplantae</taxon>
        <taxon>Streptophyta</taxon>
        <taxon>Embryophyta</taxon>
        <taxon>Tracheophyta</taxon>
        <taxon>Spermatophyta</taxon>
        <taxon>Magnoliopsida</taxon>
        <taxon>eudicotyledons</taxon>
        <taxon>Gunneridae</taxon>
        <taxon>Pentapetalae</taxon>
        <taxon>Caryophyllales</taxon>
        <taxon>Nepenthaceae</taxon>
        <taxon>Nepenthes</taxon>
    </lineage>
</organism>
<dbReference type="Proteomes" id="UP001279734">
    <property type="component" value="Unassembled WGS sequence"/>
</dbReference>
<accession>A0AAD3SFA1</accession>
<dbReference type="PANTHER" id="PTHR33431:SF12">
    <property type="entry name" value="HIGH MOBILITY GROUP BOX PROTEIN, PUTATIVE (DUF1635)-RELATED"/>
    <property type="match status" value="1"/>
</dbReference>
<protein>
    <submittedName>
        <fullName evidence="2">Uncharacterized protein</fullName>
    </submittedName>
</protein>
<evidence type="ECO:0000313" key="2">
    <source>
        <dbReference type="EMBL" id="GMH10132.1"/>
    </source>
</evidence>
<sequence>MEESMASLCAYNQEGINELKTKLLYTATQLESEKFNAEVEIGKQKEHIDRLIQLLRIANKERDEARHSLQRLLSKYQSSFSADTTETYGFYGHNSHDSPPLPVSIVGNLSNFGTPKQDSMTGTGLRETIATDTDDEMINHVVKGKTLPQKGKLLEAVLEAGPLLQTLLATGSPLPQWQNPPPLQPVVGIGMELKTGFD</sequence>
<name>A0AAD3SFA1_NEPGR</name>
<dbReference type="Pfam" id="PF07795">
    <property type="entry name" value="DUF1635"/>
    <property type="match status" value="1"/>
</dbReference>
<evidence type="ECO:0000256" key="1">
    <source>
        <dbReference type="SAM" id="Coils"/>
    </source>
</evidence>
<reference evidence="2" key="1">
    <citation type="submission" date="2023-05" db="EMBL/GenBank/DDBJ databases">
        <title>Nepenthes gracilis genome sequencing.</title>
        <authorList>
            <person name="Fukushima K."/>
        </authorList>
    </citation>
    <scope>NUCLEOTIDE SEQUENCE</scope>
    <source>
        <strain evidence="2">SING2019-196</strain>
    </source>
</reference>
<feature type="coiled-coil region" evidence="1">
    <location>
        <begin position="48"/>
        <end position="75"/>
    </location>
</feature>
<dbReference type="EMBL" id="BSYO01000009">
    <property type="protein sequence ID" value="GMH10132.1"/>
    <property type="molecule type" value="Genomic_DNA"/>
</dbReference>
<proteinExistence type="predicted"/>